<protein>
    <submittedName>
        <fullName evidence="5">GntR family transcriptional regulator</fullName>
    </submittedName>
</protein>
<evidence type="ECO:0000256" key="3">
    <source>
        <dbReference type="ARBA" id="ARBA00023163"/>
    </source>
</evidence>
<dbReference type="InterPro" id="IPR008920">
    <property type="entry name" value="TF_FadR/GntR_C"/>
</dbReference>
<dbReference type="CDD" id="cd07377">
    <property type="entry name" value="WHTH_GntR"/>
    <property type="match status" value="1"/>
</dbReference>
<organism evidence="5 6">
    <name type="scientific">Fodinicurvata halophila</name>
    <dbReference type="NCBI Taxonomy" id="1419723"/>
    <lineage>
        <taxon>Bacteria</taxon>
        <taxon>Pseudomonadati</taxon>
        <taxon>Pseudomonadota</taxon>
        <taxon>Alphaproteobacteria</taxon>
        <taxon>Rhodospirillales</taxon>
        <taxon>Rhodovibrionaceae</taxon>
        <taxon>Fodinicurvata</taxon>
    </lineage>
</organism>
<dbReference type="InterPro" id="IPR036388">
    <property type="entry name" value="WH-like_DNA-bd_sf"/>
</dbReference>
<name>A0ABV8ULH2_9PROT</name>
<dbReference type="Gene3D" id="1.10.10.10">
    <property type="entry name" value="Winged helix-like DNA-binding domain superfamily/Winged helix DNA-binding domain"/>
    <property type="match status" value="1"/>
</dbReference>
<dbReference type="Proteomes" id="UP001595799">
    <property type="component" value="Unassembled WGS sequence"/>
</dbReference>
<dbReference type="SMART" id="SM00895">
    <property type="entry name" value="FCD"/>
    <property type="match status" value="1"/>
</dbReference>
<dbReference type="PROSITE" id="PS50949">
    <property type="entry name" value="HTH_GNTR"/>
    <property type="match status" value="1"/>
</dbReference>
<dbReference type="Pfam" id="PF07729">
    <property type="entry name" value="FCD"/>
    <property type="match status" value="1"/>
</dbReference>
<dbReference type="InterPro" id="IPR011711">
    <property type="entry name" value="GntR_C"/>
</dbReference>
<accession>A0ABV8ULH2</accession>
<dbReference type="InterPro" id="IPR000524">
    <property type="entry name" value="Tscrpt_reg_HTH_GntR"/>
</dbReference>
<sequence length="234" mass="25980">MIDRSELHIVRSHETLRTKVQDRIRTSILDGLFRPGDKLIERELCELTGVSRPLLREALVHLEARGLIERTPNKGFTVVQVSVAEVHDIYELRASLEGVAARLCAERASAKLIEDLLSSVDALGASFEDGSLKAIRTATTRFYDLVFEGCGNRELKHALESALDRVFYLRAHSMSHPGRREASMQEIRAIAEAIARRDPAEAERISLAHVAAAKTAVLQRIRPAEPTEPAEISA</sequence>
<keyword evidence="2" id="KW-0238">DNA-binding</keyword>
<dbReference type="SMART" id="SM00345">
    <property type="entry name" value="HTH_GNTR"/>
    <property type="match status" value="1"/>
</dbReference>
<evidence type="ECO:0000256" key="1">
    <source>
        <dbReference type="ARBA" id="ARBA00023015"/>
    </source>
</evidence>
<keyword evidence="6" id="KW-1185">Reference proteome</keyword>
<dbReference type="PANTHER" id="PTHR43537">
    <property type="entry name" value="TRANSCRIPTIONAL REGULATOR, GNTR FAMILY"/>
    <property type="match status" value="1"/>
</dbReference>
<dbReference type="Pfam" id="PF00392">
    <property type="entry name" value="GntR"/>
    <property type="match status" value="1"/>
</dbReference>
<dbReference type="SUPFAM" id="SSF48008">
    <property type="entry name" value="GntR ligand-binding domain-like"/>
    <property type="match status" value="1"/>
</dbReference>
<comment type="caution">
    <text evidence="5">The sequence shown here is derived from an EMBL/GenBank/DDBJ whole genome shotgun (WGS) entry which is preliminary data.</text>
</comment>
<keyword evidence="1" id="KW-0805">Transcription regulation</keyword>
<evidence type="ECO:0000313" key="5">
    <source>
        <dbReference type="EMBL" id="MFC4351864.1"/>
    </source>
</evidence>
<reference evidence="6" key="1">
    <citation type="journal article" date="2019" name="Int. J. Syst. Evol. Microbiol.">
        <title>The Global Catalogue of Microorganisms (GCM) 10K type strain sequencing project: providing services to taxonomists for standard genome sequencing and annotation.</title>
        <authorList>
            <consortium name="The Broad Institute Genomics Platform"/>
            <consortium name="The Broad Institute Genome Sequencing Center for Infectious Disease"/>
            <person name="Wu L."/>
            <person name="Ma J."/>
        </authorList>
    </citation>
    <scope>NUCLEOTIDE SEQUENCE [LARGE SCALE GENOMIC DNA]</scope>
    <source>
        <strain evidence="6">CECT 8472</strain>
    </source>
</reference>
<evidence type="ECO:0000259" key="4">
    <source>
        <dbReference type="PROSITE" id="PS50949"/>
    </source>
</evidence>
<gene>
    <name evidence="5" type="ORF">ACFOW6_09955</name>
</gene>
<proteinExistence type="predicted"/>
<dbReference type="RefSeq" id="WP_382422209.1">
    <property type="nucleotide sequence ID" value="NZ_JBHSCW010000004.1"/>
</dbReference>
<keyword evidence="3" id="KW-0804">Transcription</keyword>
<dbReference type="PANTHER" id="PTHR43537:SF24">
    <property type="entry name" value="GLUCONATE OPERON TRANSCRIPTIONAL REPRESSOR"/>
    <property type="match status" value="1"/>
</dbReference>
<evidence type="ECO:0000313" key="6">
    <source>
        <dbReference type="Proteomes" id="UP001595799"/>
    </source>
</evidence>
<dbReference type="EMBL" id="JBHSCW010000004">
    <property type="protein sequence ID" value="MFC4351864.1"/>
    <property type="molecule type" value="Genomic_DNA"/>
</dbReference>
<dbReference type="InterPro" id="IPR036390">
    <property type="entry name" value="WH_DNA-bd_sf"/>
</dbReference>
<evidence type="ECO:0000256" key="2">
    <source>
        <dbReference type="ARBA" id="ARBA00023125"/>
    </source>
</evidence>
<dbReference type="PRINTS" id="PR00035">
    <property type="entry name" value="HTHGNTR"/>
</dbReference>
<dbReference type="SUPFAM" id="SSF46785">
    <property type="entry name" value="Winged helix' DNA-binding domain"/>
    <property type="match status" value="1"/>
</dbReference>
<dbReference type="Gene3D" id="1.20.120.530">
    <property type="entry name" value="GntR ligand-binding domain-like"/>
    <property type="match status" value="1"/>
</dbReference>
<feature type="domain" description="HTH gntR-type" evidence="4">
    <location>
        <begin position="14"/>
        <end position="81"/>
    </location>
</feature>